<evidence type="ECO:0000313" key="11">
    <source>
        <dbReference type="Proteomes" id="UP000054823"/>
    </source>
</evidence>
<sequence length="249" mass="27817">MRRLLALFVACGAFAWLALQYPPQIPAPKPDLRSPRTGIGEIRAYQTPKLRAAMAEADLHLGAPTYIRIFKEEKILELWLQSEAGPYALFRTYPICNHSGALGPKLKEGDRQSPEGFYRVDKAALNPNSSYHLSFNLGFPNAYDRAKGRTGSYLMVHGDCVSVGCYAMTDPMIEEIYVTVEAALNAGQPFVPVHAFPFRPTEARMARAAGHPWESYWQSLAPAYGTFEQSRRPPHISVQRDRYIVSPAS</sequence>
<dbReference type="PANTHER" id="PTHR36699:SF1">
    <property type="entry name" value="L,D-TRANSPEPTIDASE YAFK-RELATED"/>
    <property type="match status" value="1"/>
</dbReference>
<keyword evidence="4 7" id="KW-0133">Cell shape</keyword>
<feature type="active site" description="Proton donor/acceptor" evidence="7">
    <location>
        <position position="157"/>
    </location>
</feature>
<dbReference type="PROSITE" id="PS52029">
    <property type="entry name" value="LD_TPASE"/>
    <property type="match status" value="1"/>
</dbReference>
<feature type="signal peptide" evidence="8">
    <location>
        <begin position="1"/>
        <end position="18"/>
    </location>
</feature>
<evidence type="ECO:0000256" key="4">
    <source>
        <dbReference type="ARBA" id="ARBA00022960"/>
    </source>
</evidence>
<dbReference type="GO" id="GO:0004180">
    <property type="term" value="F:carboxypeptidase activity"/>
    <property type="evidence" value="ECO:0007669"/>
    <property type="project" value="UniProtKB-ARBA"/>
</dbReference>
<evidence type="ECO:0000259" key="9">
    <source>
        <dbReference type="PROSITE" id="PS52029"/>
    </source>
</evidence>
<dbReference type="Pfam" id="PF03734">
    <property type="entry name" value="YkuD"/>
    <property type="match status" value="1"/>
</dbReference>
<reference evidence="10 11" key="1">
    <citation type="submission" date="2015-09" db="EMBL/GenBank/DDBJ databases">
        <authorList>
            <consortium name="Swine Surveillance"/>
        </authorList>
    </citation>
    <scope>NUCLEOTIDE SEQUENCE [LARGE SCALE GENOMIC DNA]</scope>
    <source>
        <strain evidence="10 11">CECT 7688</strain>
    </source>
</reference>
<dbReference type="EMBL" id="CYPW01000040">
    <property type="protein sequence ID" value="CUH54384.1"/>
    <property type="molecule type" value="Genomic_DNA"/>
</dbReference>
<feature type="active site" description="Nucleophile" evidence="7">
    <location>
        <position position="165"/>
    </location>
</feature>
<dbReference type="CDD" id="cd16913">
    <property type="entry name" value="YkuD_like"/>
    <property type="match status" value="1"/>
</dbReference>
<evidence type="ECO:0000256" key="3">
    <source>
        <dbReference type="ARBA" id="ARBA00022679"/>
    </source>
</evidence>
<evidence type="ECO:0000256" key="8">
    <source>
        <dbReference type="SAM" id="SignalP"/>
    </source>
</evidence>
<organism evidence="10 11">
    <name type="scientific">Shimia marina</name>
    <dbReference type="NCBI Taxonomy" id="321267"/>
    <lineage>
        <taxon>Bacteria</taxon>
        <taxon>Pseudomonadati</taxon>
        <taxon>Pseudomonadota</taxon>
        <taxon>Alphaproteobacteria</taxon>
        <taxon>Rhodobacterales</taxon>
        <taxon>Roseobacteraceae</taxon>
    </lineage>
</organism>
<evidence type="ECO:0000313" key="10">
    <source>
        <dbReference type="EMBL" id="CUH54384.1"/>
    </source>
</evidence>
<accession>A0A0P1EV05</accession>
<keyword evidence="5 7" id="KW-0573">Peptidoglycan synthesis</keyword>
<dbReference type="Proteomes" id="UP000054823">
    <property type="component" value="Unassembled WGS sequence"/>
</dbReference>
<dbReference type="InterPro" id="IPR038063">
    <property type="entry name" value="Transpep_catalytic_dom"/>
</dbReference>
<keyword evidence="11" id="KW-1185">Reference proteome</keyword>
<dbReference type="AlphaFoldDB" id="A0A0P1EV05"/>
<comment type="pathway">
    <text evidence="1 7">Cell wall biogenesis; peptidoglycan biosynthesis.</text>
</comment>
<evidence type="ECO:0000256" key="2">
    <source>
        <dbReference type="ARBA" id="ARBA00005992"/>
    </source>
</evidence>
<comment type="similarity">
    <text evidence="2">Belongs to the YkuD family.</text>
</comment>
<dbReference type="SUPFAM" id="SSF141523">
    <property type="entry name" value="L,D-transpeptidase catalytic domain-like"/>
    <property type="match status" value="1"/>
</dbReference>
<proteinExistence type="inferred from homology"/>
<feature type="domain" description="L,D-TPase catalytic" evidence="9">
    <location>
        <begin position="65"/>
        <end position="193"/>
    </location>
</feature>
<name>A0A0P1EV05_9RHOB</name>
<dbReference type="InterPro" id="IPR005490">
    <property type="entry name" value="LD_TPept_cat_dom"/>
</dbReference>
<dbReference type="GO" id="GO:0009252">
    <property type="term" value="P:peptidoglycan biosynthetic process"/>
    <property type="evidence" value="ECO:0007669"/>
    <property type="project" value="UniProtKB-UniPathway"/>
</dbReference>
<dbReference type="UniPathway" id="UPA00219"/>
<evidence type="ECO:0000256" key="7">
    <source>
        <dbReference type="PROSITE-ProRule" id="PRU01373"/>
    </source>
</evidence>
<dbReference type="RefSeq" id="WP_223229219.1">
    <property type="nucleotide sequence ID" value="NZ_CYPW01000040.1"/>
</dbReference>
<dbReference type="GO" id="GO:0016740">
    <property type="term" value="F:transferase activity"/>
    <property type="evidence" value="ECO:0007669"/>
    <property type="project" value="UniProtKB-KW"/>
</dbReference>
<evidence type="ECO:0000256" key="5">
    <source>
        <dbReference type="ARBA" id="ARBA00022984"/>
    </source>
</evidence>
<dbReference type="STRING" id="321267.SHM7688_03854"/>
<evidence type="ECO:0000256" key="6">
    <source>
        <dbReference type="ARBA" id="ARBA00023316"/>
    </source>
</evidence>
<evidence type="ECO:0000256" key="1">
    <source>
        <dbReference type="ARBA" id="ARBA00004752"/>
    </source>
</evidence>
<dbReference type="GO" id="GO:0071555">
    <property type="term" value="P:cell wall organization"/>
    <property type="evidence" value="ECO:0007669"/>
    <property type="project" value="UniProtKB-UniRule"/>
</dbReference>
<gene>
    <name evidence="10" type="ORF">SHM7688_03854</name>
</gene>
<keyword evidence="8" id="KW-0732">Signal</keyword>
<keyword evidence="3" id="KW-0808">Transferase</keyword>
<protein>
    <recommendedName>
        <fullName evidence="9">L,D-TPase catalytic domain-containing protein</fullName>
    </recommendedName>
</protein>
<dbReference type="GO" id="GO:0008360">
    <property type="term" value="P:regulation of cell shape"/>
    <property type="evidence" value="ECO:0007669"/>
    <property type="project" value="UniProtKB-UniRule"/>
</dbReference>
<feature type="chain" id="PRO_5006061955" description="L,D-TPase catalytic domain-containing protein" evidence="8">
    <location>
        <begin position="19"/>
        <end position="249"/>
    </location>
</feature>
<dbReference type="PANTHER" id="PTHR36699">
    <property type="entry name" value="LD-TRANSPEPTIDASE"/>
    <property type="match status" value="1"/>
</dbReference>
<keyword evidence="6 7" id="KW-0961">Cell wall biogenesis/degradation</keyword>